<evidence type="ECO:0000256" key="6">
    <source>
        <dbReference type="SAM" id="MobiDB-lite"/>
    </source>
</evidence>
<dbReference type="PANTHER" id="PTHR44379:SF8">
    <property type="entry name" value="XANTHINE DEHYDROGENASE IRON-SULFUR-BINDING SUBUNIT XDHC-RELATED"/>
    <property type="match status" value="1"/>
</dbReference>
<dbReference type="Gene3D" id="3.10.20.30">
    <property type="match status" value="1"/>
</dbReference>
<evidence type="ECO:0000256" key="1">
    <source>
        <dbReference type="ARBA" id="ARBA00022714"/>
    </source>
</evidence>
<keyword evidence="9" id="KW-1185">Reference proteome</keyword>
<protein>
    <recommendedName>
        <fullName evidence="7">2Fe-2S ferredoxin-type domain-containing protein</fullName>
    </recommendedName>
</protein>
<evidence type="ECO:0000259" key="7">
    <source>
        <dbReference type="PROSITE" id="PS51085"/>
    </source>
</evidence>
<dbReference type="InterPro" id="IPR010419">
    <property type="entry name" value="CO_DH_gsu"/>
</dbReference>
<dbReference type="SUPFAM" id="SSF55961">
    <property type="entry name" value="Bet v1-like"/>
    <property type="match status" value="1"/>
</dbReference>
<feature type="region of interest" description="Disordered" evidence="6">
    <location>
        <begin position="181"/>
        <end position="203"/>
    </location>
</feature>
<keyword evidence="4" id="KW-0408">Iron</keyword>
<dbReference type="SUPFAM" id="SSF47741">
    <property type="entry name" value="CO dehydrogenase ISP C-domain like"/>
    <property type="match status" value="1"/>
</dbReference>
<evidence type="ECO:0000313" key="9">
    <source>
        <dbReference type="Proteomes" id="UP000019486"/>
    </source>
</evidence>
<dbReference type="AlphaFoldDB" id="W9GXN7"/>
<dbReference type="InterPro" id="IPR023393">
    <property type="entry name" value="START-like_dom_sf"/>
</dbReference>
<accession>W9GXN7</accession>
<dbReference type="PROSITE" id="PS51085">
    <property type="entry name" value="2FE2S_FER_2"/>
    <property type="match status" value="1"/>
</dbReference>
<keyword evidence="2" id="KW-0479">Metal-binding</keyword>
<dbReference type="RefSeq" id="WP_037459277.1">
    <property type="nucleotide sequence ID" value="NZ_AVFL01000029.1"/>
</dbReference>
<name>W9GXN7_9PROT</name>
<organism evidence="8 9">
    <name type="scientific">Skermanella stibiiresistens SB22</name>
    <dbReference type="NCBI Taxonomy" id="1385369"/>
    <lineage>
        <taxon>Bacteria</taxon>
        <taxon>Pseudomonadati</taxon>
        <taxon>Pseudomonadota</taxon>
        <taxon>Alphaproteobacteria</taxon>
        <taxon>Rhodospirillales</taxon>
        <taxon>Azospirillaceae</taxon>
        <taxon>Skermanella</taxon>
    </lineage>
</organism>
<dbReference type="InterPro" id="IPR001041">
    <property type="entry name" value="2Fe-2S_ferredoxin-type"/>
</dbReference>
<dbReference type="Gene3D" id="3.30.530.20">
    <property type="match status" value="1"/>
</dbReference>
<dbReference type="CDD" id="cd00207">
    <property type="entry name" value="fer2"/>
    <property type="match status" value="1"/>
</dbReference>
<evidence type="ECO:0000256" key="3">
    <source>
        <dbReference type="ARBA" id="ARBA00023002"/>
    </source>
</evidence>
<evidence type="ECO:0000256" key="2">
    <source>
        <dbReference type="ARBA" id="ARBA00022723"/>
    </source>
</evidence>
<dbReference type="Proteomes" id="UP000019486">
    <property type="component" value="Unassembled WGS sequence"/>
</dbReference>
<dbReference type="PANTHER" id="PTHR44379">
    <property type="entry name" value="OXIDOREDUCTASE WITH IRON-SULFUR SUBUNIT"/>
    <property type="match status" value="1"/>
</dbReference>
<dbReference type="InterPro" id="IPR006058">
    <property type="entry name" value="2Fe2S_fd_BS"/>
</dbReference>
<dbReference type="GO" id="GO:0046872">
    <property type="term" value="F:metal ion binding"/>
    <property type="evidence" value="ECO:0007669"/>
    <property type="project" value="UniProtKB-KW"/>
</dbReference>
<dbReference type="Pfam" id="PF06240">
    <property type="entry name" value="COXG"/>
    <property type="match status" value="1"/>
</dbReference>
<sequence length="388" mass="40444">MNAITLRINDRAVSAEVEPRIHLADFLREDQLLTGTHIGCEHGVCGACTLMVDGRPVRSCLTFAAGCGDAEVRTIESFDDDPLMTRLRAAFSRHHALQCGFCTPGMLVTSYDIVRRLPHADEARIREELSGNLCRCTGYAGIVAAIQDVLSAPPAAPVQPLTRPAPTAPAAVMGAPAVTGATSRPSVAAPREEAPSPALPPLDGAITDGVTLTRAIPLDLPPDQVWALVQRIDAVVACLPGARLIGATSGEVLDGTFTIAIGPMRATFAGKAAVSFDAASRSGTVRGRGGDARSRSSADGAMGFRVAEGVAGGSRVEVDLTYRLKGPLAQFGRPAIVSGIIDRLLADFAANLTALAEGREGAVTTEPPSGFRLVLGALAARFRRLLGR</sequence>
<proteinExistence type="predicted"/>
<feature type="domain" description="2Fe-2S ferredoxin-type" evidence="7">
    <location>
        <begin position="2"/>
        <end position="78"/>
    </location>
</feature>
<dbReference type="InterPro" id="IPR051452">
    <property type="entry name" value="Diverse_Oxidoreductases"/>
</dbReference>
<evidence type="ECO:0000256" key="5">
    <source>
        <dbReference type="ARBA" id="ARBA00023014"/>
    </source>
</evidence>
<dbReference type="Pfam" id="PF01799">
    <property type="entry name" value="Fer2_2"/>
    <property type="match status" value="1"/>
</dbReference>
<dbReference type="PROSITE" id="PS00197">
    <property type="entry name" value="2FE2S_FER_1"/>
    <property type="match status" value="1"/>
</dbReference>
<dbReference type="InterPro" id="IPR036884">
    <property type="entry name" value="2Fe-2S-bd_dom_sf"/>
</dbReference>
<keyword evidence="5" id="KW-0411">Iron-sulfur</keyword>
<evidence type="ECO:0000256" key="4">
    <source>
        <dbReference type="ARBA" id="ARBA00023004"/>
    </source>
</evidence>
<dbReference type="Gene3D" id="1.10.150.120">
    <property type="entry name" value="[2Fe-2S]-binding domain"/>
    <property type="match status" value="1"/>
</dbReference>
<dbReference type="CDD" id="cd07823">
    <property type="entry name" value="SRPBCC_5"/>
    <property type="match status" value="1"/>
</dbReference>
<dbReference type="OrthoDB" id="8417304at2"/>
<dbReference type="EMBL" id="AVFL01000029">
    <property type="protein sequence ID" value="EWY37207.1"/>
    <property type="molecule type" value="Genomic_DNA"/>
</dbReference>
<comment type="caution">
    <text evidence="8">The sequence shown here is derived from an EMBL/GenBank/DDBJ whole genome shotgun (WGS) entry which is preliminary data.</text>
</comment>
<keyword evidence="1" id="KW-0001">2Fe-2S</keyword>
<dbReference type="STRING" id="1385369.N825_20990"/>
<dbReference type="InterPro" id="IPR036010">
    <property type="entry name" value="2Fe-2S_ferredoxin-like_sf"/>
</dbReference>
<evidence type="ECO:0000313" key="8">
    <source>
        <dbReference type="EMBL" id="EWY37207.1"/>
    </source>
</evidence>
<reference evidence="8 9" key="1">
    <citation type="submission" date="2013-08" db="EMBL/GenBank/DDBJ databases">
        <title>The genome sequence of Skermanella stibiiresistens.</title>
        <authorList>
            <person name="Zhu W."/>
            <person name="Wang G."/>
        </authorList>
    </citation>
    <scope>NUCLEOTIDE SEQUENCE [LARGE SCALE GENOMIC DNA]</scope>
    <source>
        <strain evidence="8 9">SB22</strain>
    </source>
</reference>
<dbReference type="GO" id="GO:0051537">
    <property type="term" value="F:2 iron, 2 sulfur cluster binding"/>
    <property type="evidence" value="ECO:0007669"/>
    <property type="project" value="UniProtKB-KW"/>
</dbReference>
<dbReference type="Pfam" id="PF00111">
    <property type="entry name" value="Fer2"/>
    <property type="match status" value="1"/>
</dbReference>
<dbReference type="SUPFAM" id="SSF54292">
    <property type="entry name" value="2Fe-2S ferredoxin-like"/>
    <property type="match status" value="1"/>
</dbReference>
<dbReference type="InterPro" id="IPR012675">
    <property type="entry name" value="Beta-grasp_dom_sf"/>
</dbReference>
<gene>
    <name evidence="8" type="ORF">N825_20990</name>
</gene>
<dbReference type="InterPro" id="IPR002888">
    <property type="entry name" value="2Fe-2S-bd"/>
</dbReference>
<dbReference type="GO" id="GO:0016491">
    <property type="term" value="F:oxidoreductase activity"/>
    <property type="evidence" value="ECO:0007669"/>
    <property type="project" value="UniProtKB-KW"/>
</dbReference>
<keyword evidence="3" id="KW-0560">Oxidoreductase</keyword>